<evidence type="ECO:0000313" key="1">
    <source>
        <dbReference type="EMBL" id="QQL44049.1"/>
    </source>
</evidence>
<sequence>MKFAPLTLALLLSIFGCGPQSNDADGLDSQPAIQLVQEHLRAIHMDDRVDDHYSGGDIGKYLSQFVWSDAAMIMARDQFDPFIEFFDSLRAAARNQNLTEHSPIDNWEIAMIFHEAFPDEDIYGETQFGDIDNTPLPLDKFYRILEQYRSRASRNPKG</sequence>
<protein>
    <recommendedName>
        <fullName evidence="3">Lipoprotein</fullName>
    </recommendedName>
</protein>
<proteinExistence type="predicted"/>
<dbReference type="EMBL" id="CP066776">
    <property type="protein sequence ID" value="QQL44049.1"/>
    <property type="molecule type" value="Genomic_DNA"/>
</dbReference>
<keyword evidence="2" id="KW-1185">Reference proteome</keyword>
<dbReference type="AlphaFoldDB" id="A0A6B3L736"/>
<organism evidence="1 2">
    <name type="scientific">Sulfuriroseicoccus oceanibius</name>
    <dbReference type="NCBI Taxonomy" id="2707525"/>
    <lineage>
        <taxon>Bacteria</taxon>
        <taxon>Pseudomonadati</taxon>
        <taxon>Verrucomicrobiota</taxon>
        <taxon>Verrucomicrobiia</taxon>
        <taxon>Verrucomicrobiales</taxon>
        <taxon>Verrucomicrobiaceae</taxon>
        <taxon>Sulfuriroseicoccus</taxon>
    </lineage>
</organism>
<evidence type="ECO:0000313" key="2">
    <source>
        <dbReference type="Proteomes" id="UP000475117"/>
    </source>
</evidence>
<dbReference type="KEGG" id="soa:G3M56_009100"/>
<accession>A0A6B3L736</accession>
<name>A0A6B3L736_9BACT</name>
<reference evidence="1 2" key="1">
    <citation type="submission" date="2020-12" db="EMBL/GenBank/DDBJ databases">
        <title>Sulforoseuscoccus oceanibium gen. nov., sp. nov., a representative of the phylum Verrucomicrobia with special cytoplasmic membrane, and proposal of Sulforoseuscoccusaceae fam. nov.</title>
        <authorList>
            <person name="Xi F."/>
        </authorList>
    </citation>
    <scope>NUCLEOTIDE SEQUENCE [LARGE SCALE GENOMIC DNA]</scope>
    <source>
        <strain evidence="1 2">T37</strain>
    </source>
</reference>
<dbReference type="RefSeq" id="WP_164363344.1">
    <property type="nucleotide sequence ID" value="NZ_CP066776.1"/>
</dbReference>
<evidence type="ECO:0008006" key="3">
    <source>
        <dbReference type="Google" id="ProtNLM"/>
    </source>
</evidence>
<gene>
    <name evidence="1" type="ORF">G3M56_009100</name>
</gene>
<dbReference type="PROSITE" id="PS51257">
    <property type="entry name" value="PROKAR_LIPOPROTEIN"/>
    <property type="match status" value="1"/>
</dbReference>
<dbReference type="Proteomes" id="UP000475117">
    <property type="component" value="Chromosome"/>
</dbReference>